<gene>
    <name evidence="1" type="ORF">AZI85_13775</name>
</gene>
<evidence type="ECO:0000313" key="1">
    <source>
        <dbReference type="EMBL" id="KYG70214.1"/>
    </source>
</evidence>
<dbReference type="EMBL" id="LUKF01000002">
    <property type="protein sequence ID" value="KYG70214.1"/>
    <property type="molecule type" value="Genomic_DNA"/>
</dbReference>
<accession>A0A150WUR9</accession>
<name>A0A150WUR9_BDEBC</name>
<dbReference type="Gene3D" id="3.40.50.720">
    <property type="entry name" value="NAD(P)-binding Rossmann-like Domain"/>
    <property type="match status" value="1"/>
</dbReference>
<dbReference type="InterPro" id="IPR036291">
    <property type="entry name" value="NAD(P)-bd_dom_sf"/>
</dbReference>
<dbReference type="Proteomes" id="UP000075391">
    <property type="component" value="Unassembled WGS sequence"/>
</dbReference>
<protein>
    <submittedName>
        <fullName evidence="1">Uncharacterized protein</fullName>
    </submittedName>
</protein>
<reference evidence="1 2" key="1">
    <citation type="submission" date="2016-03" db="EMBL/GenBank/DDBJ databases">
        <authorList>
            <person name="Ploux O."/>
        </authorList>
    </citation>
    <scope>NUCLEOTIDE SEQUENCE [LARGE SCALE GENOMIC DNA]</scope>
    <source>
        <strain evidence="1 2">BER2</strain>
    </source>
</reference>
<evidence type="ECO:0000313" key="2">
    <source>
        <dbReference type="Proteomes" id="UP000075391"/>
    </source>
</evidence>
<comment type="caution">
    <text evidence="1">The sequence shown here is derived from an EMBL/GenBank/DDBJ whole genome shotgun (WGS) entry which is preliminary data.</text>
</comment>
<dbReference type="RefSeq" id="WP_063242704.1">
    <property type="nucleotide sequence ID" value="NZ_LUKF01000002.1"/>
</dbReference>
<organism evidence="1 2">
    <name type="scientific">Bdellovibrio bacteriovorus</name>
    <dbReference type="NCBI Taxonomy" id="959"/>
    <lineage>
        <taxon>Bacteria</taxon>
        <taxon>Pseudomonadati</taxon>
        <taxon>Bdellovibrionota</taxon>
        <taxon>Bdellovibrionia</taxon>
        <taxon>Bdellovibrionales</taxon>
        <taxon>Pseudobdellovibrionaceae</taxon>
        <taxon>Bdellovibrio</taxon>
    </lineage>
</organism>
<dbReference type="OrthoDB" id="751203at2"/>
<dbReference type="SUPFAM" id="SSF51735">
    <property type="entry name" value="NAD(P)-binding Rossmann-fold domains"/>
    <property type="match status" value="1"/>
</dbReference>
<dbReference type="AlphaFoldDB" id="A0A150WUR9"/>
<proteinExistence type="predicted"/>
<sequence>MSQVWGIIGLGWLGAEFANYLTEKNQKYWGTHRSSFSWEKDFFPDEFCDVLLINVPPLKTLSPSDFVGKIPENSFKKIIFVSSISVYGDVSGEVTEATEPRPNSESGQWLYAVEQALQKRYSEKCVIVRAGGLIGGSRHPVFQIAGRGLVQHGLAPVNLIHREDLIRIIYDLGEGTTVVPRVNAVTPFHPSKESYYSIMAAKWGLPPIKFEQSGGDGKIVSSEVLSHLYPEWICAKLDRL</sequence>